<dbReference type="Proteomes" id="UP000249661">
    <property type="component" value="Unassembled WGS sequence"/>
</dbReference>
<keyword evidence="2" id="KW-1185">Reference proteome</keyword>
<gene>
    <name evidence="1" type="ORF">BO66DRAFT_455463</name>
</gene>
<protein>
    <submittedName>
        <fullName evidence="1">FAD dependent oxidoreductase</fullName>
    </submittedName>
</protein>
<organism evidence="1 2">
    <name type="scientific">Aspergillus aculeatinus CBS 121060</name>
    <dbReference type="NCBI Taxonomy" id="1448322"/>
    <lineage>
        <taxon>Eukaryota</taxon>
        <taxon>Fungi</taxon>
        <taxon>Dikarya</taxon>
        <taxon>Ascomycota</taxon>
        <taxon>Pezizomycotina</taxon>
        <taxon>Eurotiomycetes</taxon>
        <taxon>Eurotiomycetidae</taxon>
        <taxon>Eurotiales</taxon>
        <taxon>Aspergillaceae</taxon>
        <taxon>Aspergillus</taxon>
        <taxon>Aspergillus subgen. Circumdati</taxon>
    </lineage>
</organism>
<proteinExistence type="predicted"/>
<evidence type="ECO:0000313" key="2">
    <source>
        <dbReference type="Proteomes" id="UP000249661"/>
    </source>
</evidence>
<accession>A0ACD1H485</accession>
<sequence length="455" mass="50323">MSRSQFPHPNGMPTFWTDGDGDIDNIRSTDHLPSESAIVIIGGGYSAASLVTHILDSYPKHPSVVVIEARQLCSGATGRNGGHLKPDLYASPSRIGEEFGPAAAEELVEFEAANVRAVKNFVEKEKIQCEMVLTRATDVVFTEKQVEAATREIQSLRDAGIRALDDVWYTSGTEAAMVSGVKDAKGCFTYTAGHIWPYKLVRHMFHRALERGVNIQTNTRVEHLSTAADSDGWWKISTDRGIIKAKKIVLATNAYTQALLPEYKDRIIPYRAVSCHITTPKPAPLLTNTYSLRFSDWDFDYLIPRKDGSIIVGGARSAYFADKNQWYGNVDDSTLITGVRKYFDGYMQRHFRGWEQSGASVQEIWTGIMGYSCDKVPRLGPIPGKEGLFVMGGWTGHGMPQIFLAAKAMADMVVGGVSYQDTGLPLIFEETESRLKNGSNKVLDSWRASTGRSHL</sequence>
<name>A0ACD1H485_9EURO</name>
<reference evidence="1" key="1">
    <citation type="submission" date="2018-02" db="EMBL/GenBank/DDBJ databases">
        <title>The genomes of Aspergillus section Nigri reveals drivers in fungal speciation.</title>
        <authorList>
            <consortium name="DOE Joint Genome Institute"/>
            <person name="Vesth T.C."/>
            <person name="Nybo J."/>
            <person name="Theobald S."/>
            <person name="Brandl J."/>
            <person name="Frisvad J.C."/>
            <person name="Nielsen K.F."/>
            <person name="Lyhne E.K."/>
            <person name="Kogle M.E."/>
            <person name="Kuo A."/>
            <person name="Riley R."/>
            <person name="Clum A."/>
            <person name="Nolan M."/>
            <person name="Lipzen A."/>
            <person name="Salamov A."/>
            <person name="Henrissat B."/>
            <person name="Wiebenga A."/>
            <person name="De vries R.P."/>
            <person name="Grigoriev I.V."/>
            <person name="Mortensen U.H."/>
            <person name="Andersen M.R."/>
            <person name="Baker S.E."/>
        </authorList>
    </citation>
    <scope>NUCLEOTIDE SEQUENCE</scope>
    <source>
        <strain evidence="1">CBS 121060</strain>
    </source>
</reference>
<evidence type="ECO:0000313" key="1">
    <source>
        <dbReference type="EMBL" id="RAH68337.1"/>
    </source>
</evidence>
<dbReference type="EMBL" id="KZ824967">
    <property type="protein sequence ID" value="RAH68337.1"/>
    <property type="molecule type" value="Genomic_DNA"/>
</dbReference>